<dbReference type="PANTHER" id="PTHR43214">
    <property type="entry name" value="TWO-COMPONENT RESPONSE REGULATOR"/>
    <property type="match status" value="1"/>
</dbReference>
<dbReference type="SUPFAM" id="SSF52172">
    <property type="entry name" value="CheY-like"/>
    <property type="match status" value="1"/>
</dbReference>
<dbReference type="InterPro" id="IPR016032">
    <property type="entry name" value="Sig_transdc_resp-reg_C-effctor"/>
</dbReference>
<dbReference type="InterPro" id="IPR058245">
    <property type="entry name" value="NreC/VraR/RcsB-like_REC"/>
</dbReference>
<feature type="domain" description="HTH luxR-type" evidence="4">
    <location>
        <begin position="157"/>
        <end position="222"/>
    </location>
</feature>
<dbReference type="InterPro" id="IPR039420">
    <property type="entry name" value="WalR-like"/>
</dbReference>
<dbReference type="GO" id="GO:0000160">
    <property type="term" value="P:phosphorelay signal transduction system"/>
    <property type="evidence" value="ECO:0007669"/>
    <property type="project" value="InterPro"/>
</dbReference>
<evidence type="ECO:0000256" key="3">
    <source>
        <dbReference type="PROSITE-ProRule" id="PRU00169"/>
    </source>
</evidence>
<organism evidence="6 7">
    <name type="scientific">Lampropedia cohaerens</name>
    <dbReference type="NCBI Taxonomy" id="1610491"/>
    <lineage>
        <taxon>Bacteria</taxon>
        <taxon>Pseudomonadati</taxon>
        <taxon>Pseudomonadota</taxon>
        <taxon>Betaproteobacteria</taxon>
        <taxon>Burkholderiales</taxon>
        <taxon>Comamonadaceae</taxon>
        <taxon>Lampropedia</taxon>
    </lineage>
</organism>
<dbReference type="SMART" id="SM00448">
    <property type="entry name" value="REC"/>
    <property type="match status" value="1"/>
</dbReference>
<dbReference type="GO" id="GO:0003677">
    <property type="term" value="F:DNA binding"/>
    <property type="evidence" value="ECO:0007669"/>
    <property type="project" value="UniProtKB-KW"/>
</dbReference>
<feature type="modified residue" description="4-aspartylphosphate" evidence="3">
    <location>
        <position position="64"/>
    </location>
</feature>
<dbReference type="InterPro" id="IPR001789">
    <property type="entry name" value="Sig_transdc_resp-reg_receiver"/>
</dbReference>
<dbReference type="PROSITE" id="PS50043">
    <property type="entry name" value="HTH_LUXR_2"/>
    <property type="match status" value="1"/>
</dbReference>
<dbReference type="Proteomes" id="UP000050580">
    <property type="component" value="Unassembled WGS sequence"/>
</dbReference>
<evidence type="ECO:0000313" key="6">
    <source>
        <dbReference type="EMBL" id="KKW67425.1"/>
    </source>
</evidence>
<evidence type="ECO:0008006" key="8">
    <source>
        <dbReference type="Google" id="ProtNLM"/>
    </source>
</evidence>
<protein>
    <recommendedName>
        <fullName evidence="8">LuxR family transcriptional regulator</fullName>
    </recommendedName>
</protein>
<feature type="domain" description="Response regulatory" evidence="5">
    <location>
        <begin position="7"/>
        <end position="129"/>
    </location>
</feature>
<dbReference type="CDD" id="cd17535">
    <property type="entry name" value="REC_NarL-like"/>
    <property type="match status" value="1"/>
</dbReference>
<dbReference type="GO" id="GO:0006355">
    <property type="term" value="P:regulation of DNA-templated transcription"/>
    <property type="evidence" value="ECO:0007669"/>
    <property type="project" value="InterPro"/>
</dbReference>
<dbReference type="PRINTS" id="PR00038">
    <property type="entry name" value="HTHLUXR"/>
</dbReference>
<comment type="caution">
    <text evidence="6">The sequence shown here is derived from an EMBL/GenBank/DDBJ whole genome shotgun (WGS) entry which is preliminary data.</text>
</comment>
<dbReference type="STRING" id="1610491.AAV94_11400"/>
<evidence type="ECO:0000256" key="2">
    <source>
        <dbReference type="ARBA" id="ARBA00023125"/>
    </source>
</evidence>
<reference evidence="6 7" key="1">
    <citation type="submission" date="2015-05" db="EMBL/GenBank/DDBJ databases">
        <title>Draft genome sequence of Lampropedia sp. CT6, isolated from the microbial mat of a hot water spring, located at Manikaran, India.</title>
        <authorList>
            <person name="Tripathi C."/>
            <person name="Rani P."/>
            <person name="Mahato N.K."/>
            <person name="Lal R."/>
        </authorList>
    </citation>
    <scope>NUCLEOTIDE SEQUENCE [LARGE SCALE GENOMIC DNA]</scope>
    <source>
        <strain evidence="6 7">CT6</strain>
    </source>
</reference>
<evidence type="ECO:0000259" key="4">
    <source>
        <dbReference type="PROSITE" id="PS50043"/>
    </source>
</evidence>
<evidence type="ECO:0000259" key="5">
    <source>
        <dbReference type="PROSITE" id="PS50110"/>
    </source>
</evidence>
<dbReference type="SMART" id="SM00421">
    <property type="entry name" value="HTH_LUXR"/>
    <property type="match status" value="1"/>
</dbReference>
<evidence type="ECO:0000313" key="7">
    <source>
        <dbReference type="Proteomes" id="UP000050580"/>
    </source>
</evidence>
<dbReference type="EMBL" id="LBNQ01000033">
    <property type="protein sequence ID" value="KKW67425.1"/>
    <property type="molecule type" value="Genomic_DNA"/>
</dbReference>
<dbReference type="Pfam" id="PF00072">
    <property type="entry name" value="Response_reg"/>
    <property type="match status" value="1"/>
</dbReference>
<dbReference type="Pfam" id="PF00196">
    <property type="entry name" value="GerE"/>
    <property type="match status" value="1"/>
</dbReference>
<accession>A0A0U1PYI2</accession>
<dbReference type="AlphaFoldDB" id="A0A0U1PYI2"/>
<dbReference type="InterPro" id="IPR000792">
    <property type="entry name" value="Tscrpt_reg_LuxR_C"/>
</dbReference>
<dbReference type="RefSeq" id="WP_046742357.1">
    <property type="nucleotide sequence ID" value="NZ_LBNQ01000033.1"/>
</dbReference>
<dbReference type="CDD" id="cd06170">
    <property type="entry name" value="LuxR_C_like"/>
    <property type="match status" value="1"/>
</dbReference>
<dbReference type="InterPro" id="IPR011006">
    <property type="entry name" value="CheY-like_superfamily"/>
</dbReference>
<proteinExistence type="predicted"/>
<keyword evidence="2" id="KW-0238">DNA-binding</keyword>
<dbReference type="Gene3D" id="3.40.50.2300">
    <property type="match status" value="1"/>
</dbReference>
<sequence length="227" mass="24558">MSDIRWRIMLVDDHAIVRAGFRLLLESAAQAEVIAEADSGEQAIAWLDAHAGQPSQLPDLIVLDVAMPGMGGHAALRAIKACHPQCRVLGFSAHEEPSHIRQFLQGGGDGYLCKRSAPELLVQAVRAVLQGQRYVDPLLAPQLVQEDVAAHRTALPGADARSLLSPREFEVFLALAAGDTVQDVAERLHVSASTAGTHLYNIKQKLGLRNQAEMTLLAIRQGWLDAT</sequence>
<keyword evidence="1 3" id="KW-0597">Phosphoprotein</keyword>
<name>A0A0U1PYI2_9BURK</name>
<evidence type="ECO:0000256" key="1">
    <source>
        <dbReference type="ARBA" id="ARBA00022553"/>
    </source>
</evidence>
<dbReference type="PROSITE" id="PS50110">
    <property type="entry name" value="RESPONSE_REGULATORY"/>
    <property type="match status" value="1"/>
</dbReference>
<gene>
    <name evidence="6" type="ORF">AAV94_11400</name>
</gene>
<dbReference type="PANTHER" id="PTHR43214:SF43">
    <property type="entry name" value="TWO-COMPONENT RESPONSE REGULATOR"/>
    <property type="match status" value="1"/>
</dbReference>
<keyword evidence="7" id="KW-1185">Reference proteome</keyword>
<dbReference type="OrthoDB" id="9816469at2"/>
<dbReference type="SUPFAM" id="SSF46894">
    <property type="entry name" value="C-terminal effector domain of the bipartite response regulators"/>
    <property type="match status" value="1"/>
</dbReference>